<keyword evidence="2" id="KW-0732">Signal</keyword>
<dbReference type="Proteomes" id="UP001241072">
    <property type="component" value="Unassembled WGS sequence"/>
</dbReference>
<comment type="caution">
    <text evidence="3">The sequence shown here is derived from an EMBL/GenBank/DDBJ whole genome shotgun (WGS) entry which is preliminary data.</text>
</comment>
<accession>A0ABT9BMK8</accession>
<dbReference type="EMBL" id="JAUQUB010000001">
    <property type="protein sequence ID" value="MDO7882243.1"/>
    <property type="molecule type" value="Genomic_DNA"/>
</dbReference>
<organism evidence="3 4">
    <name type="scientific">Antiquaquibacter soli</name>
    <dbReference type="NCBI Taxonomy" id="3064523"/>
    <lineage>
        <taxon>Bacteria</taxon>
        <taxon>Bacillati</taxon>
        <taxon>Actinomycetota</taxon>
        <taxon>Actinomycetes</taxon>
        <taxon>Micrococcales</taxon>
        <taxon>Microbacteriaceae</taxon>
        <taxon>Antiquaquibacter</taxon>
    </lineage>
</organism>
<keyword evidence="1" id="KW-1133">Transmembrane helix</keyword>
<evidence type="ECO:0000256" key="2">
    <source>
        <dbReference type="SAM" id="SignalP"/>
    </source>
</evidence>
<feature type="transmembrane region" description="Helical" evidence="1">
    <location>
        <begin position="297"/>
        <end position="317"/>
    </location>
</feature>
<dbReference type="SUPFAM" id="SSF75011">
    <property type="entry name" value="3-carboxy-cis,cis-mucoante lactonizing enzyme"/>
    <property type="match status" value="1"/>
</dbReference>
<dbReference type="RefSeq" id="WP_305002623.1">
    <property type="nucleotide sequence ID" value="NZ_JAUQUB010000001.1"/>
</dbReference>
<feature type="signal peptide" evidence="2">
    <location>
        <begin position="1"/>
        <end position="26"/>
    </location>
</feature>
<evidence type="ECO:0000256" key="1">
    <source>
        <dbReference type="SAM" id="Phobius"/>
    </source>
</evidence>
<gene>
    <name evidence="3" type="ORF">Q5716_08405</name>
</gene>
<evidence type="ECO:0008006" key="5">
    <source>
        <dbReference type="Google" id="ProtNLM"/>
    </source>
</evidence>
<proteinExistence type="predicted"/>
<feature type="chain" id="PRO_5045998800" description="LPXTG cell wall anchor domain-containing protein" evidence="2">
    <location>
        <begin position="27"/>
        <end position="322"/>
    </location>
</feature>
<reference evidence="3 4" key="1">
    <citation type="submission" date="2023-07" db="EMBL/GenBank/DDBJ databases">
        <title>Protaetiibacter sp. nov WY-16 isolated from soil.</title>
        <authorList>
            <person name="Liu B."/>
            <person name="Wan Y."/>
        </authorList>
    </citation>
    <scope>NUCLEOTIDE SEQUENCE [LARGE SCALE GENOMIC DNA]</scope>
    <source>
        <strain evidence="3 4">WY-16</strain>
    </source>
</reference>
<name>A0ABT9BMK8_9MICO</name>
<evidence type="ECO:0000313" key="3">
    <source>
        <dbReference type="EMBL" id="MDO7882243.1"/>
    </source>
</evidence>
<evidence type="ECO:0000313" key="4">
    <source>
        <dbReference type="Proteomes" id="UP001241072"/>
    </source>
</evidence>
<protein>
    <recommendedName>
        <fullName evidence="5">LPXTG cell wall anchor domain-containing protein</fullName>
    </recommendedName>
</protein>
<keyword evidence="4" id="KW-1185">Reference proteome</keyword>
<keyword evidence="1" id="KW-0812">Transmembrane</keyword>
<sequence>MKSLAVLTAASAAGLLVLASAAPASAAGNAIDPGDSLYALNCDNVYNDWQLFGVDSTTAFSTPIGDGDGYDADLDSCAGQAAYNPATGKSYYLQWFDDVDDLGYDEALASVDVVTGESTQIGGFYYNNGEFPEYIDVDSIAIGGDGAAYALADGSLWELNLETAFVTPVGETEPDMYSFAWDSKTGGFYGITYLNEVYQIDVTDGSTVDLGEIVFPQDGYTWRVYSLQFDKAGTLWVEVDQSGNSIFQATLWSLTFDTFTAPVYSGVFTDDPFYTESLLIIPGTPAPALAATGVDSAPIAAGGAALLLLGAIAVGAVRRRTA</sequence>
<keyword evidence="1" id="KW-0472">Membrane</keyword>